<reference evidence="1" key="2">
    <citation type="submission" date="2022-01" db="EMBL/GenBank/DDBJ databases">
        <authorList>
            <person name="Yamashiro T."/>
            <person name="Shiraishi A."/>
            <person name="Satake H."/>
            <person name="Nakayama K."/>
        </authorList>
    </citation>
    <scope>NUCLEOTIDE SEQUENCE</scope>
</reference>
<sequence>MSANHGVLASRTAIELRVSRGNFSFISFGFELILVRIHLNVIDEQPLVLRAKFGVFTPLKHLFQMVRHERKELPKTEKSSINTSIIYSTHVPLKIAIIHLWNVPVHLQRPKGMLGRQKDPYGQSFPSDGRVSCGTATDTFMRAAFSKTLKSLAIMTGNLLSPSKNAYSRWGGKYLLGGKW</sequence>
<protein>
    <submittedName>
        <fullName evidence="1">Uncharacterized protein</fullName>
    </submittedName>
</protein>
<reference evidence="1" key="1">
    <citation type="journal article" date="2022" name="Int. J. Mol. Sci.">
        <title>Draft Genome of Tanacetum Coccineum: Genomic Comparison of Closely Related Tanacetum-Family Plants.</title>
        <authorList>
            <person name="Yamashiro T."/>
            <person name="Shiraishi A."/>
            <person name="Nakayama K."/>
            <person name="Satake H."/>
        </authorList>
    </citation>
    <scope>NUCLEOTIDE SEQUENCE</scope>
</reference>
<evidence type="ECO:0000313" key="1">
    <source>
        <dbReference type="EMBL" id="GJT78148.1"/>
    </source>
</evidence>
<organism evidence="1 2">
    <name type="scientific">Tanacetum coccineum</name>
    <dbReference type="NCBI Taxonomy" id="301880"/>
    <lineage>
        <taxon>Eukaryota</taxon>
        <taxon>Viridiplantae</taxon>
        <taxon>Streptophyta</taxon>
        <taxon>Embryophyta</taxon>
        <taxon>Tracheophyta</taxon>
        <taxon>Spermatophyta</taxon>
        <taxon>Magnoliopsida</taxon>
        <taxon>eudicotyledons</taxon>
        <taxon>Gunneridae</taxon>
        <taxon>Pentapetalae</taxon>
        <taxon>asterids</taxon>
        <taxon>campanulids</taxon>
        <taxon>Asterales</taxon>
        <taxon>Asteraceae</taxon>
        <taxon>Asteroideae</taxon>
        <taxon>Anthemideae</taxon>
        <taxon>Anthemidinae</taxon>
        <taxon>Tanacetum</taxon>
    </lineage>
</organism>
<name>A0ABQ5GR52_9ASTR</name>
<comment type="caution">
    <text evidence="1">The sequence shown here is derived from an EMBL/GenBank/DDBJ whole genome shotgun (WGS) entry which is preliminary data.</text>
</comment>
<evidence type="ECO:0000313" key="2">
    <source>
        <dbReference type="Proteomes" id="UP001151760"/>
    </source>
</evidence>
<accession>A0ABQ5GR52</accession>
<dbReference type="EMBL" id="BQNB010018776">
    <property type="protein sequence ID" value="GJT78148.1"/>
    <property type="molecule type" value="Genomic_DNA"/>
</dbReference>
<proteinExistence type="predicted"/>
<keyword evidence="2" id="KW-1185">Reference proteome</keyword>
<gene>
    <name evidence="1" type="ORF">Tco_1044873</name>
</gene>
<dbReference type="Proteomes" id="UP001151760">
    <property type="component" value="Unassembled WGS sequence"/>
</dbReference>